<keyword evidence="1" id="KW-0812">Transmembrane</keyword>
<evidence type="ECO:0000256" key="1">
    <source>
        <dbReference type="SAM" id="Phobius"/>
    </source>
</evidence>
<organism evidence="2 3">
    <name type="scientific">Gordonia hankookensis</name>
    <dbReference type="NCBI Taxonomy" id="589403"/>
    <lineage>
        <taxon>Bacteria</taxon>
        <taxon>Bacillati</taxon>
        <taxon>Actinomycetota</taxon>
        <taxon>Actinomycetes</taxon>
        <taxon>Mycobacteriales</taxon>
        <taxon>Gordoniaceae</taxon>
        <taxon>Gordonia</taxon>
    </lineage>
</organism>
<reference evidence="2 3" key="1">
    <citation type="submission" date="2020-09" db="EMBL/GenBank/DDBJ databases">
        <title>Novel species in genus Gordonia.</title>
        <authorList>
            <person name="Zhang G."/>
        </authorList>
    </citation>
    <scope>NUCLEOTIDE SEQUENCE [LARGE SCALE GENOMIC DNA]</scope>
    <source>
        <strain evidence="2 3">ON-33</strain>
    </source>
</reference>
<keyword evidence="3" id="KW-1185">Reference proteome</keyword>
<proteinExistence type="predicted"/>
<sequence length="83" mass="9094">MTSANITALVEVRPARARASARSVEIAGTRWPVYKLHALLAAVVVGVLALAITGSVQAVAWASAVALITVWWTERFWQSRRHR</sequence>
<name>A0ABR7W5Q7_9ACTN</name>
<dbReference type="RefSeq" id="WP_190265401.1">
    <property type="nucleotide sequence ID" value="NZ_BAABAD010000003.1"/>
</dbReference>
<dbReference type="Proteomes" id="UP000602395">
    <property type="component" value="Unassembled WGS sequence"/>
</dbReference>
<evidence type="ECO:0000313" key="3">
    <source>
        <dbReference type="Proteomes" id="UP000602395"/>
    </source>
</evidence>
<keyword evidence="1" id="KW-1133">Transmembrane helix</keyword>
<gene>
    <name evidence="2" type="ORF">IDF66_00645</name>
</gene>
<comment type="caution">
    <text evidence="2">The sequence shown here is derived from an EMBL/GenBank/DDBJ whole genome shotgun (WGS) entry which is preliminary data.</text>
</comment>
<protein>
    <recommendedName>
        <fullName evidence="4">Transmembrane protein</fullName>
    </recommendedName>
</protein>
<feature type="transmembrane region" description="Helical" evidence="1">
    <location>
        <begin position="33"/>
        <end position="52"/>
    </location>
</feature>
<keyword evidence="1" id="KW-0472">Membrane</keyword>
<dbReference type="EMBL" id="JACWMS010000001">
    <property type="protein sequence ID" value="MBD1318078.1"/>
    <property type="molecule type" value="Genomic_DNA"/>
</dbReference>
<accession>A0ABR7W5Q7</accession>
<evidence type="ECO:0000313" key="2">
    <source>
        <dbReference type="EMBL" id="MBD1318078.1"/>
    </source>
</evidence>
<evidence type="ECO:0008006" key="4">
    <source>
        <dbReference type="Google" id="ProtNLM"/>
    </source>
</evidence>